<dbReference type="PANTHER" id="PTHR21569:SF1">
    <property type="entry name" value="SMALL RIBOSOMAL SUBUNIT PROTEIN US9M"/>
    <property type="match status" value="1"/>
</dbReference>
<evidence type="ECO:0000256" key="4">
    <source>
        <dbReference type="SAM" id="MobiDB-lite"/>
    </source>
</evidence>
<keyword evidence="3" id="KW-0687">Ribonucleoprotein</keyword>
<dbReference type="HAMAP" id="MF_00532_B">
    <property type="entry name" value="Ribosomal_uS9_B"/>
    <property type="match status" value="1"/>
</dbReference>
<comment type="similarity">
    <text evidence="1">Belongs to the universal ribosomal protein uS9 family.</text>
</comment>
<dbReference type="InterPro" id="IPR020574">
    <property type="entry name" value="Ribosomal_uS9_CS"/>
</dbReference>
<sequence length="132" mass="14364">MAEKVKYMGTGRRKSSVARVVLMAPGKGNISINGININDYIPRESLVTVIKQPLVAVEQDNGYDINVNVNGGGLSGQSGAIRLGISRALINANPDYRPLLKSSGLLTRDSRKVERKKPGQPGARKKFQFSKR</sequence>
<evidence type="ECO:0000256" key="1">
    <source>
        <dbReference type="ARBA" id="ARBA00005251"/>
    </source>
</evidence>
<dbReference type="GO" id="GO:0003723">
    <property type="term" value="F:RNA binding"/>
    <property type="evidence" value="ECO:0007669"/>
    <property type="project" value="TreeGrafter"/>
</dbReference>
<dbReference type="Pfam" id="PF00380">
    <property type="entry name" value="Ribosomal_S9"/>
    <property type="match status" value="1"/>
</dbReference>
<dbReference type="EMBL" id="UINC01003587">
    <property type="protein sequence ID" value="SVA07600.1"/>
    <property type="molecule type" value="Genomic_DNA"/>
</dbReference>
<dbReference type="InterPro" id="IPR020568">
    <property type="entry name" value="Ribosomal_Su5_D2-typ_SF"/>
</dbReference>
<evidence type="ECO:0008006" key="6">
    <source>
        <dbReference type="Google" id="ProtNLM"/>
    </source>
</evidence>
<dbReference type="GO" id="GO:0003735">
    <property type="term" value="F:structural constituent of ribosome"/>
    <property type="evidence" value="ECO:0007669"/>
    <property type="project" value="InterPro"/>
</dbReference>
<feature type="region of interest" description="Disordered" evidence="4">
    <location>
        <begin position="101"/>
        <end position="132"/>
    </location>
</feature>
<gene>
    <name evidence="5" type="ORF">METZ01_LOCUS60454</name>
</gene>
<protein>
    <recommendedName>
        <fullName evidence="6">30S ribosomal protein S9</fullName>
    </recommendedName>
</protein>
<dbReference type="InterPro" id="IPR000754">
    <property type="entry name" value="Ribosomal_uS9"/>
</dbReference>
<organism evidence="5">
    <name type="scientific">marine metagenome</name>
    <dbReference type="NCBI Taxonomy" id="408172"/>
    <lineage>
        <taxon>unclassified sequences</taxon>
        <taxon>metagenomes</taxon>
        <taxon>ecological metagenomes</taxon>
    </lineage>
</organism>
<keyword evidence="2" id="KW-0689">Ribosomal protein</keyword>
<evidence type="ECO:0000256" key="3">
    <source>
        <dbReference type="ARBA" id="ARBA00023274"/>
    </source>
</evidence>
<dbReference type="PROSITE" id="PS00360">
    <property type="entry name" value="RIBOSOMAL_S9"/>
    <property type="match status" value="1"/>
</dbReference>
<dbReference type="FunFam" id="3.30.230.10:FF:000001">
    <property type="entry name" value="30S ribosomal protein S9"/>
    <property type="match status" value="1"/>
</dbReference>
<name>A0A381SUB4_9ZZZZ</name>
<dbReference type="Gene3D" id="3.30.230.10">
    <property type="match status" value="1"/>
</dbReference>
<dbReference type="InterPro" id="IPR023035">
    <property type="entry name" value="Ribosomal_uS9_bac/plastid"/>
</dbReference>
<evidence type="ECO:0000313" key="5">
    <source>
        <dbReference type="EMBL" id="SVA07600.1"/>
    </source>
</evidence>
<dbReference type="GO" id="GO:0015935">
    <property type="term" value="C:small ribosomal subunit"/>
    <property type="evidence" value="ECO:0007669"/>
    <property type="project" value="TreeGrafter"/>
</dbReference>
<dbReference type="GO" id="GO:0005737">
    <property type="term" value="C:cytoplasm"/>
    <property type="evidence" value="ECO:0007669"/>
    <property type="project" value="UniProtKB-ARBA"/>
</dbReference>
<accession>A0A381SUB4</accession>
<dbReference type="GO" id="GO:0006412">
    <property type="term" value="P:translation"/>
    <property type="evidence" value="ECO:0007669"/>
    <property type="project" value="InterPro"/>
</dbReference>
<dbReference type="InterPro" id="IPR014721">
    <property type="entry name" value="Ribsml_uS5_D2-typ_fold_subgr"/>
</dbReference>
<dbReference type="PANTHER" id="PTHR21569">
    <property type="entry name" value="RIBOSOMAL PROTEIN S9"/>
    <property type="match status" value="1"/>
</dbReference>
<reference evidence="5" key="1">
    <citation type="submission" date="2018-05" db="EMBL/GenBank/DDBJ databases">
        <authorList>
            <person name="Lanie J.A."/>
            <person name="Ng W.-L."/>
            <person name="Kazmierczak K.M."/>
            <person name="Andrzejewski T.M."/>
            <person name="Davidsen T.M."/>
            <person name="Wayne K.J."/>
            <person name="Tettelin H."/>
            <person name="Glass J.I."/>
            <person name="Rusch D."/>
            <person name="Podicherti R."/>
            <person name="Tsui H.-C.T."/>
            <person name="Winkler M.E."/>
        </authorList>
    </citation>
    <scope>NUCLEOTIDE SEQUENCE</scope>
</reference>
<dbReference type="SUPFAM" id="SSF54211">
    <property type="entry name" value="Ribosomal protein S5 domain 2-like"/>
    <property type="match status" value="1"/>
</dbReference>
<dbReference type="NCBIfam" id="NF001099">
    <property type="entry name" value="PRK00132.1"/>
    <property type="match status" value="1"/>
</dbReference>
<dbReference type="AlphaFoldDB" id="A0A381SUB4"/>
<feature type="compositionally biased region" description="Basic residues" evidence="4">
    <location>
        <begin position="123"/>
        <end position="132"/>
    </location>
</feature>
<proteinExistence type="inferred from homology"/>
<evidence type="ECO:0000256" key="2">
    <source>
        <dbReference type="ARBA" id="ARBA00022980"/>
    </source>
</evidence>